<evidence type="ECO:0000313" key="2">
    <source>
        <dbReference type="Proteomes" id="UP000233786"/>
    </source>
</evidence>
<proteinExistence type="predicted"/>
<name>A0A2N3XUJ8_SACSN</name>
<evidence type="ECO:0000313" key="1">
    <source>
        <dbReference type="EMBL" id="PKW14270.1"/>
    </source>
</evidence>
<dbReference type="EMBL" id="PJNB01000001">
    <property type="protein sequence ID" value="PKW14270.1"/>
    <property type="molecule type" value="Genomic_DNA"/>
</dbReference>
<dbReference type="Proteomes" id="UP000233786">
    <property type="component" value="Unassembled WGS sequence"/>
</dbReference>
<reference evidence="1" key="1">
    <citation type="submission" date="2017-12" db="EMBL/GenBank/DDBJ databases">
        <title>Sequencing the genomes of 1000 Actinobacteria strains.</title>
        <authorList>
            <person name="Klenk H.-P."/>
        </authorList>
    </citation>
    <scope>NUCLEOTIDE SEQUENCE [LARGE SCALE GENOMIC DNA]</scope>
    <source>
        <strain evidence="1">DSM 44228</strain>
    </source>
</reference>
<keyword evidence="2" id="KW-1185">Reference proteome</keyword>
<accession>A0A2N3XUJ8</accession>
<organism evidence="1 2">
    <name type="scientific">Saccharopolyspora spinosa</name>
    <dbReference type="NCBI Taxonomy" id="60894"/>
    <lineage>
        <taxon>Bacteria</taxon>
        <taxon>Bacillati</taxon>
        <taxon>Actinomycetota</taxon>
        <taxon>Actinomycetes</taxon>
        <taxon>Pseudonocardiales</taxon>
        <taxon>Pseudonocardiaceae</taxon>
        <taxon>Saccharopolyspora</taxon>
    </lineage>
</organism>
<protein>
    <submittedName>
        <fullName evidence="1">Uncharacterized protein</fullName>
    </submittedName>
</protein>
<dbReference type="AlphaFoldDB" id="A0A2N3XUJ8"/>
<gene>
    <name evidence="1" type="ORF">A8926_1875</name>
</gene>
<sequence length="186" mass="21277">MDLAAVSHIGTNYLREPDWDELFKGVDRFDVFLAYGSTWRQSNLTNLENLARKKGVKIRVFLPDPDDQHTVNTLATRFNYTHEKLINHINEAKEEFSALPASKDGSLEIFFRKGDALFSCYRFGSVAVLTLYSHQKRRTGVPTVVCQQGGSLYDFLVQEFDSIHRQSRRVFPVSSDTLEKPSKEAI</sequence>
<dbReference type="STRING" id="994479.GCA_000194155_02199"/>
<comment type="caution">
    <text evidence="1">The sequence shown here is derived from an EMBL/GenBank/DDBJ whole genome shotgun (WGS) entry which is preliminary data.</text>
</comment>